<feature type="domain" description="RWD" evidence="3">
    <location>
        <begin position="10"/>
        <end position="116"/>
    </location>
</feature>
<comment type="caution">
    <text evidence="4">The sequence shown here is derived from an EMBL/GenBank/DDBJ whole genome shotgun (WGS) entry which is preliminary data.</text>
</comment>
<dbReference type="SMART" id="SM00591">
    <property type="entry name" value="RWD"/>
    <property type="match status" value="1"/>
</dbReference>
<evidence type="ECO:0000256" key="1">
    <source>
        <dbReference type="SAM" id="Coils"/>
    </source>
</evidence>
<sequence>MTDYREEQEGEVEALRSIYPEDELKVLSEDPYCLEVKISVEDSNNENSQVSVDVRFTLPANYPDEIPEITITMGTGVEAGEMRDLERVLTQQAGENVGSVMVFTLVCGVQEYLQQREERAREEKEREKREREEEQQRLEEAKYRGTLVTVESFRAWKEGFEEEMKEKRGKQREDTSTTSRRLTGRQMFERDTTLALSDAKFFTDDDMESGQVQGDMERGQQYEVEVDESLFEDLDDLALENDS</sequence>
<dbReference type="GO" id="GO:0051246">
    <property type="term" value="P:regulation of protein metabolic process"/>
    <property type="evidence" value="ECO:0007669"/>
    <property type="project" value="UniProtKB-ARBA"/>
</dbReference>
<dbReference type="InterPro" id="IPR016135">
    <property type="entry name" value="UBQ-conjugating_enzyme/RWD"/>
</dbReference>
<proteinExistence type="predicted"/>
<accession>A0AA35TEU8</accession>
<dbReference type="GO" id="GO:0009893">
    <property type="term" value="P:positive regulation of metabolic process"/>
    <property type="evidence" value="ECO:0007669"/>
    <property type="project" value="UniProtKB-ARBA"/>
</dbReference>
<dbReference type="GO" id="GO:0010468">
    <property type="term" value="P:regulation of gene expression"/>
    <property type="evidence" value="ECO:0007669"/>
    <property type="project" value="UniProtKB-ARBA"/>
</dbReference>
<feature type="coiled-coil region" evidence="1">
    <location>
        <begin position="110"/>
        <end position="144"/>
    </location>
</feature>
<evidence type="ECO:0000313" key="5">
    <source>
        <dbReference type="Proteomes" id="UP001174909"/>
    </source>
</evidence>
<dbReference type="InterPro" id="IPR040213">
    <property type="entry name" value="GIR2-like"/>
</dbReference>
<dbReference type="Proteomes" id="UP001174909">
    <property type="component" value="Unassembled WGS sequence"/>
</dbReference>
<dbReference type="SUPFAM" id="SSF54495">
    <property type="entry name" value="UBC-like"/>
    <property type="match status" value="1"/>
</dbReference>
<dbReference type="GO" id="GO:0033554">
    <property type="term" value="P:cellular response to stress"/>
    <property type="evidence" value="ECO:0007669"/>
    <property type="project" value="UniProtKB-ARBA"/>
</dbReference>
<keyword evidence="5" id="KW-1185">Reference proteome</keyword>
<dbReference type="Gene3D" id="3.10.110.10">
    <property type="entry name" value="Ubiquitin Conjugating Enzyme"/>
    <property type="match status" value="1"/>
</dbReference>
<dbReference type="AlphaFoldDB" id="A0AA35TEU8"/>
<dbReference type="InterPro" id="IPR006575">
    <property type="entry name" value="RWD_dom"/>
</dbReference>
<gene>
    <name evidence="4" type="ORF">GBAR_LOCUS25586</name>
</gene>
<reference evidence="4" key="1">
    <citation type="submission" date="2023-03" db="EMBL/GenBank/DDBJ databases">
        <authorList>
            <person name="Steffen K."/>
            <person name="Cardenas P."/>
        </authorList>
    </citation>
    <scope>NUCLEOTIDE SEQUENCE</scope>
</reference>
<evidence type="ECO:0000259" key="3">
    <source>
        <dbReference type="PROSITE" id="PS50908"/>
    </source>
</evidence>
<feature type="region of interest" description="Disordered" evidence="2">
    <location>
        <begin position="162"/>
        <end position="189"/>
    </location>
</feature>
<evidence type="ECO:0000256" key="2">
    <source>
        <dbReference type="SAM" id="MobiDB-lite"/>
    </source>
</evidence>
<dbReference type="PROSITE" id="PS50908">
    <property type="entry name" value="RWD"/>
    <property type="match status" value="1"/>
</dbReference>
<dbReference type="FunFam" id="3.10.110.10:FF:000050">
    <property type="entry name" value="eIF-2-alpha kinase GCN2"/>
    <property type="match status" value="1"/>
</dbReference>
<feature type="compositionally biased region" description="Basic and acidic residues" evidence="2">
    <location>
        <begin position="162"/>
        <end position="175"/>
    </location>
</feature>
<keyword evidence="1" id="KW-0175">Coiled coil</keyword>
<organism evidence="4 5">
    <name type="scientific">Geodia barretti</name>
    <name type="common">Barrett's horny sponge</name>
    <dbReference type="NCBI Taxonomy" id="519541"/>
    <lineage>
        <taxon>Eukaryota</taxon>
        <taxon>Metazoa</taxon>
        <taxon>Porifera</taxon>
        <taxon>Demospongiae</taxon>
        <taxon>Heteroscleromorpha</taxon>
        <taxon>Tetractinellida</taxon>
        <taxon>Astrophorina</taxon>
        <taxon>Geodiidae</taxon>
        <taxon>Geodia</taxon>
    </lineage>
</organism>
<dbReference type="PANTHER" id="PTHR12292">
    <property type="entry name" value="RWD DOMAIN-CONTAINING PROTEIN"/>
    <property type="match status" value="1"/>
</dbReference>
<name>A0AA35TEU8_GEOBA</name>
<protein>
    <submittedName>
        <fullName evidence="4">RWD domain-containing protein 1</fullName>
    </submittedName>
</protein>
<dbReference type="EMBL" id="CASHTH010003552">
    <property type="protein sequence ID" value="CAI8046293.1"/>
    <property type="molecule type" value="Genomic_DNA"/>
</dbReference>
<evidence type="ECO:0000313" key="4">
    <source>
        <dbReference type="EMBL" id="CAI8046293.1"/>
    </source>
</evidence>
<dbReference type="Pfam" id="PF05773">
    <property type="entry name" value="RWD"/>
    <property type="match status" value="1"/>
</dbReference>